<dbReference type="Gene3D" id="3.50.4.10">
    <property type="entry name" value="Hepatocyte Growth Factor"/>
    <property type="match status" value="3"/>
</dbReference>
<feature type="domain" description="Apple" evidence="4">
    <location>
        <begin position="361"/>
        <end position="387"/>
    </location>
</feature>
<feature type="domain" description="Apple" evidence="4">
    <location>
        <begin position="198"/>
        <end position="222"/>
    </location>
</feature>
<keyword evidence="2" id="KW-1133">Transmembrane helix</keyword>
<dbReference type="InParanoid" id="A0A0G4FRN1"/>
<evidence type="ECO:0000259" key="4">
    <source>
        <dbReference type="Pfam" id="PF14295"/>
    </source>
</evidence>
<accession>A0A0G4FRN1</accession>
<dbReference type="PhylomeDB" id="A0A0G4FRN1"/>
<name>A0A0G4FRN1_VITBC</name>
<feature type="region of interest" description="Disordered" evidence="1">
    <location>
        <begin position="619"/>
        <end position="644"/>
    </location>
</feature>
<proteinExistence type="predicted"/>
<feature type="transmembrane region" description="Helical" evidence="2">
    <location>
        <begin position="468"/>
        <end position="489"/>
    </location>
</feature>
<dbReference type="AlphaFoldDB" id="A0A0G4FRN1"/>
<evidence type="ECO:0000256" key="3">
    <source>
        <dbReference type="SAM" id="SignalP"/>
    </source>
</evidence>
<reference evidence="5 6" key="1">
    <citation type="submission" date="2014-11" db="EMBL/GenBank/DDBJ databases">
        <authorList>
            <person name="Zhu J."/>
            <person name="Qi W."/>
            <person name="Song R."/>
        </authorList>
    </citation>
    <scope>NUCLEOTIDE SEQUENCE [LARGE SCALE GENOMIC DNA]</scope>
</reference>
<dbReference type="SUPFAM" id="SSF57414">
    <property type="entry name" value="Hairpin loop containing domain-like"/>
    <property type="match status" value="1"/>
</dbReference>
<dbReference type="Pfam" id="PF14295">
    <property type="entry name" value="PAN_4"/>
    <property type="match status" value="3"/>
</dbReference>
<evidence type="ECO:0000313" key="5">
    <source>
        <dbReference type="EMBL" id="CEM16757.1"/>
    </source>
</evidence>
<feature type="domain" description="Apple" evidence="4">
    <location>
        <begin position="103"/>
        <end position="133"/>
    </location>
</feature>
<protein>
    <recommendedName>
        <fullName evidence="4">Apple domain-containing protein</fullName>
    </recommendedName>
</protein>
<gene>
    <name evidence="5" type="ORF">Vbra_15997</name>
</gene>
<keyword evidence="6" id="KW-1185">Reference proteome</keyword>
<keyword evidence="3" id="KW-0732">Signal</keyword>
<organism evidence="5 6">
    <name type="scientific">Vitrella brassicaformis (strain CCMP3155)</name>
    <dbReference type="NCBI Taxonomy" id="1169540"/>
    <lineage>
        <taxon>Eukaryota</taxon>
        <taxon>Sar</taxon>
        <taxon>Alveolata</taxon>
        <taxon>Colpodellida</taxon>
        <taxon>Vitrellaceae</taxon>
        <taxon>Vitrella</taxon>
    </lineage>
</organism>
<evidence type="ECO:0000313" key="6">
    <source>
        <dbReference type="Proteomes" id="UP000041254"/>
    </source>
</evidence>
<dbReference type="EMBL" id="CDMY01000482">
    <property type="protein sequence ID" value="CEM16757.1"/>
    <property type="molecule type" value="Genomic_DNA"/>
</dbReference>
<feature type="transmembrane region" description="Helical" evidence="2">
    <location>
        <begin position="759"/>
        <end position="781"/>
    </location>
</feature>
<keyword evidence="2" id="KW-0812">Transmembrane</keyword>
<evidence type="ECO:0000256" key="2">
    <source>
        <dbReference type="SAM" id="Phobius"/>
    </source>
</evidence>
<sequence length="865" mass="95267">MLRLIFSVVVLPVWSWLVIESGVLAYRMEPDDGECIRNGRRSAACAAANNVTVAPPPGASCYEWNYDYMGNNLTDPVTVSTIGMVDQISEAPNATLDINALGHMVARPYDCQRGCQSYDGCEAWTFSKVEGCYLKSSAAGRRYVPEDNSETTSNWYVSGAKYSTDCDGGLVSPCYEYNVACILSAPRSHFPDGRESTTIHECHEMCKGVPGCLAFAWHDRYPRKGKVLRGVCFLCGNKDRKMCSPGAVMGWVEGRDCGPAEGTTFPPAPTPPLDTDGLHLMAADPSLYYGLPIGENARALGKGGTQEEKAFLRGDLGAPPYLTEPLRYAVRANDLARVELKNCGCFHLGVQPDPQTSQIVQNLALLVYPPEQCQLLCQQDPDCEAFSSTFYKCLLWRDVTQWNLDQIEAVIISGPKWCPEELIAQGYVCSLDHYRARFTSWALFLLHIPDITDMPFGESCPVQVNPSVLIVLLVAGVVVLMAFLSAWYMKRQHRRTVIWRVVTAVLAALGTILHVAFVVSLFRLSGNGWLFWFGCGHFLFMILFDEITVVLYNLRWVMSQPSYRTWFDSTPRSLNATKHTTNSGTTTPFTNIFDQLSSSQTQSQSERREWKLKKSVTFEAVHQSPPPPSPPVQEGNSSNIVPDTDDDLVSYCPSFNVSELSDEAVFGPFQHEQAPQLLDSTQDNTEDTQPSTTSSCGSTAVRLTDSCPVVDVKFFAAESTECGSAQHTDMTELKVAMAERGATEEWDDERAFGGSGPGLVVVLFASFFSIGVLHLCWSHLVPKKPFFAIPVASDQFASLELLSLVGYVPMLTLQLLAVFMSGGDGVLADVMPAVTLTAALLSAISIAGVVVRFVWWRLRKGDMSR</sequence>
<keyword evidence="2" id="KW-0472">Membrane</keyword>
<feature type="chain" id="PRO_5005189154" description="Apple domain-containing protein" evidence="3">
    <location>
        <begin position="26"/>
        <end position="865"/>
    </location>
</feature>
<evidence type="ECO:0000256" key="1">
    <source>
        <dbReference type="SAM" id="MobiDB-lite"/>
    </source>
</evidence>
<dbReference type="InterPro" id="IPR003609">
    <property type="entry name" value="Pan_app"/>
</dbReference>
<dbReference type="VEuPathDB" id="CryptoDB:Vbra_15997"/>
<feature type="transmembrane region" description="Helical" evidence="2">
    <location>
        <begin position="501"/>
        <end position="523"/>
    </location>
</feature>
<feature type="signal peptide" evidence="3">
    <location>
        <begin position="1"/>
        <end position="25"/>
    </location>
</feature>
<feature type="transmembrane region" description="Helical" evidence="2">
    <location>
        <begin position="529"/>
        <end position="554"/>
    </location>
</feature>
<dbReference type="Proteomes" id="UP000041254">
    <property type="component" value="Unassembled WGS sequence"/>
</dbReference>
<feature type="transmembrane region" description="Helical" evidence="2">
    <location>
        <begin position="833"/>
        <end position="855"/>
    </location>
</feature>
<dbReference type="OrthoDB" id="435980at2759"/>